<dbReference type="InterPro" id="IPR036676">
    <property type="entry name" value="PurM-like_C_sf"/>
</dbReference>
<keyword evidence="2" id="KW-0479">Metal-binding</keyword>
<dbReference type="SUPFAM" id="SSF55326">
    <property type="entry name" value="PurM N-terminal domain-like"/>
    <property type="match status" value="1"/>
</dbReference>
<feature type="binding site" evidence="2">
    <location>
        <position position="152"/>
    </location>
    <ligand>
        <name>ATP</name>
        <dbReference type="ChEBI" id="CHEBI:30616"/>
    </ligand>
</feature>
<dbReference type="GO" id="GO:0009030">
    <property type="term" value="F:thiamine-phosphate kinase activity"/>
    <property type="evidence" value="ECO:0007669"/>
    <property type="project" value="UniProtKB-UniRule"/>
</dbReference>
<dbReference type="PIRSF" id="PIRSF005303">
    <property type="entry name" value="Thiam_monoph_kin"/>
    <property type="match status" value="1"/>
</dbReference>
<dbReference type="OrthoDB" id="9802811at2"/>
<dbReference type="GO" id="GO:0009228">
    <property type="term" value="P:thiamine biosynthetic process"/>
    <property type="evidence" value="ECO:0007669"/>
    <property type="project" value="UniProtKB-KW"/>
</dbReference>
<feature type="binding site" evidence="2">
    <location>
        <position position="57"/>
    </location>
    <ligand>
        <name>substrate</name>
    </ligand>
</feature>
<organism evidence="5 6">
    <name type="scientific">Alistipes indistinctus YIT 12060</name>
    <dbReference type="NCBI Taxonomy" id="742725"/>
    <lineage>
        <taxon>Bacteria</taxon>
        <taxon>Pseudomonadati</taxon>
        <taxon>Bacteroidota</taxon>
        <taxon>Bacteroidia</taxon>
        <taxon>Bacteroidales</taxon>
        <taxon>Rikenellaceae</taxon>
        <taxon>Alistipes</taxon>
    </lineage>
</organism>
<dbReference type="NCBIfam" id="TIGR01379">
    <property type="entry name" value="thiL"/>
    <property type="match status" value="1"/>
</dbReference>
<keyword evidence="6" id="KW-1185">Reference proteome</keyword>
<dbReference type="PATRIC" id="fig|742725.3.peg.1964"/>
<gene>
    <name evidence="2" type="primary">thiL</name>
    <name evidence="5" type="ORF">HMPREF9450_01868</name>
</gene>
<feature type="binding site" evidence="2">
    <location>
        <position position="79"/>
    </location>
    <ligand>
        <name>Mg(2+)</name>
        <dbReference type="ChEBI" id="CHEBI:18420"/>
        <label>2</label>
    </ligand>
</feature>
<comment type="caution">
    <text evidence="2">Lacks conserved residue(s) required for the propagation of feature annotation.</text>
</comment>
<dbReference type="eggNOG" id="COG0611">
    <property type="taxonomic scope" value="Bacteria"/>
</dbReference>
<feature type="binding site" evidence="2">
    <location>
        <position position="33"/>
    </location>
    <ligand>
        <name>Mg(2+)</name>
        <dbReference type="ChEBI" id="CHEBI:18420"/>
        <label>3</label>
    </ligand>
</feature>
<keyword evidence="2 5" id="KW-0418">Kinase</keyword>
<dbReference type="CDD" id="cd02194">
    <property type="entry name" value="ThiL"/>
    <property type="match status" value="1"/>
</dbReference>
<feature type="binding site" evidence="2">
    <location>
        <position position="50"/>
    </location>
    <ligand>
        <name>Mg(2+)</name>
        <dbReference type="ChEBI" id="CHEBI:18420"/>
        <label>1</label>
    </ligand>
</feature>
<feature type="binding site" evidence="2">
    <location>
        <position position="79"/>
    </location>
    <ligand>
        <name>Mg(2+)</name>
        <dbReference type="ChEBI" id="CHEBI:18420"/>
        <label>4</label>
    </ligand>
</feature>
<keyword evidence="1 2" id="KW-0784">Thiamine biosynthesis</keyword>
<name>G5HB53_9BACT</name>
<feature type="binding site" evidence="2">
    <location>
        <position position="48"/>
    </location>
    <ligand>
        <name>Mg(2+)</name>
        <dbReference type="ChEBI" id="CHEBI:18420"/>
        <label>4</label>
    </ligand>
</feature>
<dbReference type="AlphaFoldDB" id="G5HB53"/>
<evidence type="ECO:0000259" key="4">
    <source>
        <dbReference type="Pfam" id="PF02769"/>
    </source>
</evidence>
<dbReference type="EMBL" id="ADLD01000013">
    <property type="protein sequence ID" value="EHB91819.1"/>
    <property type="molecule type" value="Genomic_DNA"/>
</dbReference>
<comment type="caution">
    <text evidence="5">The sequence shown here is derived from an EMBL/GenBank/DDBJ whole genome shotgun (WGS) entry which is preliminary data.</text>
</comment>
<dbReference type="InterPro" id="IPR016188">
    <property type="entry name" value="PurM-like_N"/>
</dbReference>
<accession>G5HB53</accession>
<keyword evidence="2" id="KW-0808">Transferase</keyword>
<feature type="binding site" evidence="2">
    <location>
        <position position="214"/>
    </location>
    <ligand>
        <name>Mg(2+)</name>
        <dbReference type="ChEBI" id="CHEBI:18420"/>
        <label>3</label>
    </ligand>
</feature>
<dbReference type="Pfam" id="PF02769">
    <property type="entry name" value="AIRS_C"/>
    <property type="match status" value="1"/>
</dbReference>
<feature type="domain" description="PurM-like C-terminal" evidence="4">
    <location>
        <begin position="157"/>
        <end position="295"/>
    </location>
</feature>
<dbReference type="Gene3D" id="3.90.650.10">
    <property type="entry name" value="PurM-like C-terminal domain"/>
    <property type="match status" value="1"/>
</dbReference>
<dbReference type="GO" id="GO:0000287">
    <property type="term" value="F:magnesium ion binding"/>
    <property type="evidence" value="ECO:0007669"/>
    <property type="project" value="UniProtKB-UniRule"/>
</dbReference>
<dbReference type="UniPathway" id="UPA00060">
    <property type="reaction ID" value="UER00142"/>
</dbReference>
<dbReference type="GO" id="GO:0009229">
    <property type="term" value="P:thiamine diphosphate biosynthetic process"/>
    <property type="evidence" value="ECO:0007669"/>
    <property type="project" value="UniProtKB-UniRule"/>
</dbReference>
<feature type="binding site" evidence="2">
    <location>
        <begin position="126"/>
        <end position="127"/>
    </location>
    <ligand>
        <name>ATP</name>
        <dbReference type="ChEBI" id="CHEBI:30616"/>
    </ligand>
</feature>
<dbReference type="Gene3D" id="3.30.1330.10">
    <property type="entry name" value="PurM-like, N-terminal domain"/>
    <property type="match status" value="1"/>
</dbReference>
<feature type="binding site" evidence="2">
    <location>
        <position position="50"/>
    </location>
    <ligand>
        <name>Mg(2+)</name>
        <dbReference type="ChEBI" id="CHEBI:18420"/>
        <label>2</label>
    </ligand>
</feature>
<dbReference type="InterPro" id="IPR006283">
    <property type="entry name" value="ThiL-like"/>
</dbReference>
<dbReference type="HOGENOM" id="CLU_046964_1_1_10"/>
<dbReference type="EC" id="2.7.4.16" evidence="2"/>
<reference evidence="5 6" key="1">
    <citation type="submission" date="2011-08" db="EMBL/GenBank/DDBJ databases">
        <title>The Genome Sequence of Alistipes indistinctus YIT 12060.</title>
        <authorList>
            <consortium name="The Broad Institute Genome Sequencing Platform"/>
            <person name="Earl A."/>
            <person name="Ward D."/>
            <person name="Feldgarden M."/>
            <person name="Gevers D."/>
            <person name="Morotomi M."/>
            <person name="Young S.K."/>
            <person name="Zeng Q."/>
            <person name="Gargeya S."/>
            <person name="Fitzgerald M."/>
            <person name="Haas B."/>
            <person name="Abouelleil A."/>
            <person name="Alvarado L."/>
            <person name="Arachchi H.M."/>
            <person name="Berlin A."/>
            <person name="Brown A."/>
            <person name="Chapman S.B."/>
            <person name="Chen Z."/>
            <person name="Dunbar C."/>
            <person name="Freedman E."/>
            <person name="Gearin G."/>
            <person name="Gellesch M."/>
            <person name="Goldberg J."/>
            <person name="Griggs A."/>
            <person name="Gujja S."/>
            <person name="Heiman D."/>
            <person name="Howarth C."/>
            <person name="Larson L."/>
            <person name="Lui A."/>
            <person name="MacDonald P.J.P."/>
            <person name="Montmayeur A."/>
            <person name="Murphy C."/>
            <person name="Neiman D."/>
            <person name="Pearson M."/>
            <person name="Priest M."/>
            <person name="Roberts A."/>
            <person name="Saif S."/>
            <person name="Shea T."/>
            <person name="Shenoy N."/>
            <person name="Sisk P."/>
            <person name="Stolte C."/>
            <person name="Sykes S."/>
            <person name="Wortman J."/>
            <person name="Nusbaum C."/>
            <person name="Birren B."/>
        </authorList>
    </citation>
    <scope>NUCLEOTIDE SEQUENCE [LARGE SCALE GENOMIC DNA]</scope>
    <source>
        <strain evidence="5 6">YIT 12060</strain>
    </source>
</reference>
<dbReference type="SUPFAM" id="SSF56042">
    <property type="entry name" value="PurM C-terminal domain-like"/>
    <property type="match status" value="1"/>
</dbReference>
<dbReference type="Pfam" id="PF00586">
    <property type="entry name" value="AIRS"/>
    <property type="match status" value="1"/>
</dbReference>
<dbReference type="HAMAP" id="MF_02128">
    <property type="entry name" value="TMP_kinase"/>
    <property type="match status" value="1"/>
</dbReference>
<comment type="similarity">
    <text evidence="2">Belongs to the thiamine-monophosphate kinase family.</text>
</comment>
<keyword evidence="2" id="KW-0067">ATP-binding</keyword>
<comment type="pathway">
    <text evidence="2">Cofactor biosynthesis; thiamine diphosphate biosynthesis; thiamine diphosphate from thiamine phosphate: step 1/1.</text>
</comment>
<comment type="catalytic activity">
    <reaction evidence="2">
        <text>thiamine phosphate + ATP = thiamine diphosphate + ADP</text>
        <dbReference type="Rhea" id="RHEA:15913"/>
        <dbReference type="ChEBI" id="CHEBI:30616"/>
        <dbReference type="ChEBI" id="CHEBI:37575"/>
        <dbReference type="ChEBI" id="CHEBI:58937"/>
        <dbReference type="ChEBI" id="CHEBI:456216"/>
        <dbReference type="EC" id="2.7.4.16"/>
    </reaction>
</comment>
<dbReference type="Proteomes" id="UP000006008">
    <property type="component" value="Unassembled WGS sequence"/>
</dbReference>
<dbReference type="PANTHER" id="PTHR30270:SF0">
    <property type="entry name" value="THIAMINE-MONOPHOSPHATE KINASE"/>
    <property type="match status" value="1"/>
</dbReference>
<evidence type="ECO:0000256" key="1">
    <source>
        <dbReference type="ARBA" id="ARBA00022977"/>
    </source>
</evidence>
<feature type="binding site" evidence="2">
    <location>
        <position position="216"/>
    </location>
    <ligand>
        <name>ATP</name>
        <dbReference type="ChEBI" id="CHEBI:30616"/>
    </ligand>
</feature>
<evidence type="ECO:0000259" key="3">
    <source>
        <dbReference type="Pfam" id="PF00586"/>
    </source>
</evidence>
<comment type="miscellaneous">
    <text evidence="2">Reaction mechanism of ThiL seems to utilize a direct, inline transfer of the gamma-phosphate of ATP to TMP rather than a phosphorylated enzyme intermediate.</text>
</comment>
<evidence type="ECO:0000313" key="6">
    <source>
        <dbReference type="Proteomes" id="UP000006008"/>
    </source>
</evidence>
<feature type="binding site" evidence="2">
    <location>
        <position position="217"/>
    </location>
    <ligand>
        <name>Mg(2+)</name>
        <dbReference type="ChEBI" id="CHEBI:18420"/>
        <label>5</label>
    </ligand>
</feature>
<feature type="binding site" evidence="2">
    <location>
        <position position="79"/>
    </location>
    <ligand>
        <name>Mg(2+)</name>
        <dbReference type="ChEBI" id="CHEBI:18420"/>
        <label>3</label>
    </ligand>
</feature>
<feature type="binding site" evidence="2">
    <location>
        <position position="311"/>
    </location>
    <ligand>
        <name>substrate</name>
    </ligand>
</feature>
<feature type="binding site" evidence="2">
    <location>
        <position position="33"/>
    </location>
    <ligand>
        <name>Mg(2+)</name>
        <dbReference type="ChEBI" id="CHEBI:18420"/>
        <label>4</label>
    </ligand>
</feature>
<dbReference type="InterPro" id="IPR010918">
    <property type="entry name" value="PurM-like_C_dom"/>
</dbReference>
<feature type="domain" description="PurM-like N-terminal" evidence="3">
    <location>
        <begin position="31"/>
        <end position="144"/>
    </location>
</feature>
<keyword evidence="2" id="KW-0460">Magnesium</keyword>
<sequence length="314" mass="33596">MDLSGLGEFGLIELIRERFASIPSHGCEGIGDDCAVLPLNTTESMVVTTDLLVEDIHFLRDRITPEQLGRKSLAVNLSDVAAMGAAPVASFLSLSLPPGVTGVWIDAFLAGYHALSTQFGVPLLGGDTTSARDRLTVSVTAIGRAENTHLKRRGDAKPGDRIFVTGYLGDSAQGLQDMLSGRDTPFIALHNKPEPFVNEGIWLGGRNEVHAMMDISDGIASDLLHILQMSGVGAEVSLDMIPTNTPIELAVAGGEDYKLLLTADVGAAARLAEDYKAKFGEPLYEIGRIVAGEEIRWLDRGNPVLLECEGFAHF</sequence>
<dbReference type="GeneID" id="92815104"/>
<proteinExistence type="inferred from homology"/>
<feature type="binding site" evidence="2">
    <location>
        <position position="127"/>
    </location>
    <ligand>
        <name>Mg(2+)</name>
        <dbReference type="ChEBI" id="CHEBI:18420"/>
        <label>1</label>
    </ligand>
</feature>
<feature type="binding site" evidence="2">
    <location>
        <position position="255"/>
    </location>
    <ligand>
        <name>substrate</name>
    </ligand>
</feature>
<feature type="binding site" evidence="2">
    <location>
        <position position="49"/>
    </location>
    <ligand>
        <name>Mg(2+)</name>
        <dbReference type="ChEBI" id="CHEBI:18420"/>
        <label>1</label>
    </ligand>
</feature>
<dbReference type="GO" id="GO:0005524">
    <property type="term" value="F:ATP binding"/>
    <property type="evidence" value="ECO:0007669"/>
    <property type="project" value="UniProtKB-UniRule"/>
</dbReference>
<comment type="function">
    <text evidence="2">Catalyzes the ATP-dependent phosphorylation of thiamine-monophosphate (TMP) to form thiamine-pyrophosphate (TPP), the active form of vitamin B1.</text>
</comment>
<dbReference type="PANTHER" id="PTHR30270">
    <property type="entry name" value="THIAMINE-MONOPHOSPHATE KINASE"/>
    <property type="match status" value="1"/>
</dbReference>
<dbReference type="RefSeq" id="WP_009134674.1">
    <property type="nucleotide sequence ID" value="NZ_CP102250.1"/>
</dbReference>
<keyword evidence="2" id="KW-0547">Nucleotide-binding</keyword>
<evidence type="ECO:0000256" key="2">
    <source>
        <dbReference type="HAMAP-Rule" id="MF_02128"/>
    </source>
</evidence>
<evidence type="ECO:0000313" key="5">
    <source>
        <dbReference type="EMBL" id="EHB91819.1"/>
    </source>
</evidence>
<protein>
    <recommendedName>
        <fullName evidence="2">Thiamine-monophosphate kinase</fullName>
        <shortName evidence="2">TMP kinase</shortName>
        <shortName evidence="2">Thiamine-phosphate kinase</shortName>
        <ecNumber evidence="2">2.7.4.16</ecNumber>
    </recommendedName>
</protein>
<dbReference type="STRING" id="742725.HMPREF9450_01868"/>
<dbReference type="InterPro" id="IPR036921">
    <property type="entry name" value="PurM-like_N_sf"/>
</dbReference>